<evidence type="ECO:0000259" key="5">
    <source>
        <dbReference type="Pfam" id="PF04234"/>
    </source>
</evidence>
<keyword evidence="2" id="KW-0186">Copper</keyword>
<proteinExistence type="predicted"/>
<dbReference type="InterPro" id="IPR014756">
    <property type="entry name" value="Ig_E-set"/>
</dbReference>
<dbReference type="InterPro" id="IPR007348">
    <property type="entry name" value="CopC_dom"/>
</dbReference>
<dbReference type="AlphaFoldDB" id="A0A919TN96"/>
<evidence type="ECO:0000313" key="6">
    <source>
        <dbReference type="EMBL" id="GIF08497.1"/>
    </source>
</evidence>
<keyword evidence="7" id="KW-1185">Reference proteome</keyword>
<organism evidence="6 7">
    <name type="scientific">Actinoplanes siamensis</name>
    <dbReference type="NCBI Taxonomy" id="1223317"/>
    <lineage>
        <taxon>Bacteria</taxon>
        <taxon>Bacillati</taxon>
        <taxon>Actinomycetota</taxon>
        <taxon>Actinomycetes</taxon>
        <taxon>Micromonosporales</taxon>
        <taxon>Micromonosporaceae</taxon>
        <taxon>Actinoplanes</taxon>
    </lineage>
</organism>
<dbReference type="Proteomes" id="UP000629619">
    <property type="component" value="Unassembled WGS sequence"/>
</dbReference>
<sequence>MRRSAATVACLVLGTILALITPVPAGAEPDLTADPAPGAILTTMPAAVTLRFSADVDLETSHIAVSGPDGAGLADGEAEQPGRTVLRQPVRAGAPGDLTVAYHVIFSDGASTTGAYRFSAGTGAVPAPLDSTAERAATSAVSRHRHDIDPFSAVLLVIDGAVLVAVGGLLMLRPRHGSPVSLRLEEPR</sequence>
<gene>
    <name evidence="6" type="ORF">Asi03nite_60350</name>
</gene>
<feature type="domain" description="CopC" evidence="5">
    <location>
        <begin position="32"/>
        <end position="119"/>
    </location>
</feature>
<feature type="transmembrane region" description="Helical" evidence="3">
    <location>
        <begin position="151"/>
        <end position="172"/>
    </location>
</feature>
<accession>A0A919TN96</accession>
<evidence type="ECO:0000256" key="3">
    <source>
        <dbReference type="SAM" id="Phobius"/>
    </source>
</evidence>
<protein>
    <recommendedName>
        <fullName evidence="5">CopC domain-containing protein</fullName>
    </recommendedName>
</protein>
<dbReference type="InterPro" id="IPR014755">
    <property type="entry name" value="Cu-Rt/internalin_Ig-like"/>
</dbReference>
<dbReference type="Pfam" id="PF04234">
    <property type="entry name" value="CopC"/>
    <property type="match status" value="1"/>
</dbReference>
<dbReference type="GO" id="GO:0046688">
    <property type="term" value="P:response to copper ion"/>
    <property type="evidence" value="ECO:0007669"/>
    <property type="project" value="InterPro"/>
</dbReference>
<dbReference type="GO" id="GO:0005507">
    <property type="term" value="F:copper ion binding"/>
    <property type="evidence" value="ECO:0007669"/>
    <property type="project" value="InterPro"/>
</dbReference>
<keyword evidence="3" id="KW-0812">Transmembrane</keyword>
<name>A0A919TN96_9ACTN</name>
<evidence type="ECO:0000256" key="1">
    <source>
        <dbReference type="ARBA" id="ARBA00022729"/>
    </source>
</evidence>
<comment type="caution">
    <text evidence="6">The sequence shown here is derived from an EMBL/GenBank/DDBJ whole genome shotgun (WGS) entry which is preliminary data.</text>
</comment>
<keyword evidence="3" id="KW-0472">Membrane</keyword>
<dbReference type="SUPFAM" id="SSF81296">
    <property type="entry name" value="E set domains"/>
    <property type="match status" value="1"/>
</dbReference>
<dbReference type="Gene3D" id="2.60.40.1220">
    <property type="match status" value="1"/>
</dbReference>
<evidence type="ECO:0000256" key="2">
    <source>
        <dbReference type="ARBA" id="ARBA00023008"/>
    </source>
</evidence>
<reference evidence="6" key="1">
    <citation type="submission" date="2021-01" db="EMBL/GenBank/DDBJ databases">
        <title>Whole genome shotgun sequence of Actinoplanes siamensis NBRC 109076.</title>
        <authorList>
            <person name="Komaki H."/>
            <person name="Tamura T."/>
        </authorList>
    </citation>
    <scope>NUCLEOTIDE SEQUENCE</scope>
    <source>
        <strain evidence="6">NBRC 109076</strain>
    </source>
</reference>
<keyword evidence="3" id="KW-1133">Transmembrane helix</keyword>
<feature type="chain" id="PRO_5037610703" description="CopC domain-containing protein" evidence="4">
    <location>
        <begin position="28"/>
        <end position="188"/>
    </location>
</feature>
<feature type="signal peptide" evidence="4">
    <location>
        <begin position="1"/>
        <end position="27"/>
    </location>
</feature>
<evidence type="ECO:0000256" key="4">
    <source>
        <dbReference type="SAM" id="SignalP"/>
    </source>
</evidence>
<dbReference type="EMBL" id="BOMW01000064">
    <property type="protein sequence ID" value="GIF08497.1"/>
    <property type="molecule type" value="Genomic_DNA"/>
</dbReference>
<dbReference type="RefSeq" id="WP_203683852.1">
    <property type="nucleotide sequence ID" value="NZ_BOMW01000064.1"/>
</dbReference>
<evidence type="ECO:0000313" key="7">
    <source>
        <dbReference type="Proteomes" id="UP000629619"/>
    </source>
</evidence>
<keyword evidence="1 4" id="KW-0732">Signal</keyword>
<dbReference type="GO" id="GO:0042597">
    <property type="term" value="C:periplasmic space"/>
    <property type="evidence" value="ECO:0007669"/>
    <property type="project" value="InterPro"/>
</dbReference>